<dbReference type="PANTHER" id="PTHR15208">
    <property type="entry name" value="RECEPTOR-BINDING CANCER ANTIGEN EXPRESSED ON SISO CELLS CANCER ASSOCIATED SURFACE ANTIGEN RCAS1 ESTROGEN RECEPTOR-BINDING FRAGMENT- ASSOCIATED GENE 9 PROTEIN"/>
    <property type="match status" value="1"/>
</dbReference>
<proteinExistence type="predicted"/>
<dbReference type="OrthoDB" id="10017216at2759"/>
<sequence length="158" mass="18672">MSLGRAIYARVLRLVHTVVGLFRRVLRCDRNNGPKMDFDDDNFDVVVQDSRVPNTEERASLIENAHHDSWDDNEWDKREEIQDKIEQWRSTQVKKEAPKVEEDLFSTLEPTITHARKVVVKPRVPQHNAPKRNLFEFNEASMVRFIIGETYMQIRVNR</sequence>
<dbReference type="PANTHER" id="PTHR15208:SF2">
    <property type="entry name" value="RECEPTOR-BINDING CANCER ANTIGEN EXPRESSED ON SISO CELLS"/>
    <property type="match status" value="1"/>
</dbReference>
<organism evidence="1 2">
    <name type="scientific">Caenorhabditis auriculariae</name>
    <dbReference type="NCBI Taxonomy" id="2777116"/>
    <lineage>
        <taxon>Eukaryota</taxon>
        <taxon>Metazoa</taxon>
        <taxon>Ecdysozoa</taxon>
        <taxon>Nematoda</taxon>
        <taxon>Chromadorea</taxon>
        <taxon>Rhabditida</taxon>
        <taxon>Rhabditina</taxon>
        <taxon>Rhabditomorpha</taxon>
        <taxon>Rhabditoidea</taxon>
        <taxon>Rhabditidae</taxon>
        <taxon>Peloderinae</taxon>
        <taxon>Caenorhabditis</taxon>
    </lineage>
</organism>
<gene>
    <name evidence="1" type="ORF">CAUJ_LOCUS4728</name>
</gene>
<comment type="caution">
    <text evidence="1">The sequence shown here is derived from an EMBL/GenBank/DDBJ whole genome shotgun (WGS) entry which is preliminary data.</text>
</comment>
<reference evidence="1" key="1">
    <citation type="submission" date="2020-10" db="EMBL/GenBank/DDBJ databases">
        <authorList>
            <person name="Kikuchi T."/>
        </authorList>
    </citation>
    <scope>NUCLEOTIDE SEQUENCE</scope>
    <source>
        <strain evidence="1">NKZ352</strain>
    </source>
</reference>
<dbReference type="GO" id="GO:0030141">
    <property type="term" value="C:secretory granule"/>
    <property type="evidence" value="ECO:0007669"/>
    <property type="project" value="TreeGrafter"/>
</dbReference>
<dbReference type="Proteomes" id="UP000835052">
    <property type="component" value="Unassembled WGS sequence"/>
</dbReference>
<accession>A0A8S1GZ72</accession>
<name>A0A8S1GZ72_9PELO</name>
<evidence type="ECO:0000313" key="2">
    <source>
        <dbReference type="Proteomes" id="UP000835052"/>
    </source>
</evidence>
<dbReference type="EMBL" id="CAJGYM010000009">
    <property type="protein sequence ID" value="CAD6188809.1"/>
    <property type="molecule type" value="Genomic_DNA"/>
</dbReference>
<evidence type="ECO:0000313" key="1">
    <source>
        <dbReference type="EMBL" id="CAD6188809.1"/>
    </source>
</evidence>
<protein>
    <submittedName>
        <fullName evidence="1">Uncharacterized protein</fullName>
    </submittedName>
</protein>
<dbReference type="AlphaFoldDB" id="A0A8S1GZ72"/>
<dbReference type="InterPro" id="IPR017025">
    <property type="entry name" value="Cancer-assoc_antigen_RCAS1"/>
</dbReference>
<keyword evidence="2" id="KW-1185">Reference proteome</keyword>